<name>A0ABD3QZK5_9STRA</name>
<feature type="compositionally biased region" description="Pro residues" evidence="1">
    <location>
        <begin position="414"/>
        <end position="428"/>
    </location>
</feature>
<comment type="caution">
    <text evidence="3">The sequence shown here is derived from an EMBL/GenBank/DDBJ whole genome shotgun (WGS) entry which is preliminary data.</text>
</comment>
<sequence length="485" mass="51564">MPTSSATMSPTPQNQHNKLDAFDGGPPVDRRESGGSSMSDGSNRKVEVDDFAVSLSPTPSNGVKKSEYYNGEDFDDMIADVMEMEPSRRNGSNSSDQYEDDEEARPANVVDVTPDDKSMSTSSDPEEAEMNSLNSDDISGGSDISDVEEQARRNNKKDSKSRNFVPPPLINDDESTVDMRPPAPVNQSVSSYVEALNQQQNRKNRIVRFGVMFILLGVVIGVVLAIVSVSGGNKNGDGDASSVVGANGEYIDTNNQISVKDSLNGVANSTTYSPTVSPVYFESHADTMMPSLSSTIRPTLPPSLPPQTALPTSRPSPEPTEAEIIVTNAPVAAPVFFTDPPVGGTNSPVTPEPTPAPTPSPVTDAPTLDPTPLPTPSPTPFPTNLITPVPTPYPTPYPTPLPTPKPFTITSRPTPLPTPRPVSAPSPPTFNGGSPTDSSFHCAVVTTTANWNELVDFDCDMPCSGLGMNSECNDGQQCRSDEDFC</sequence>
<feature type="region of interest" description="Disordered" evidence="1">
    <location>
        <begin position="291"/>
        <end position="320"/>
    </location>
</feature>
<organism evidence="3 4">
    <name type="scientific">Cyclotella cryptica</name>
    <dbReference type="NCBI Taxonomy" id="29204"/>
    <lineage>
        <taxon>Eukaryota</taxon>
        <taxon>Sar</taxon>
        <taxon>Stramenopiles</taxon>
        <taxon>Ochrophyta</taxon>
        <taxon>Bacillariophyta</taxon>
        <taxon>Coscinodiscophyceae</taxon>
        <taxon>Thalassiosirophycidae</taxon>
        <taxon>Stephanodiscales</taxon>
        <taxon>Stephanodiscaceae</taxon>
        <taxon>Cyclotella</taxon>
    </lineage>
</organism>
<keyword evidence="2" id="KW-0812">Transmembrane</keyword>
<feature type="region of interest" description="Disordered" evidence="1">
    <location>
        <begin position="1"/>
        <end position="184"/>
    </location>
</feature>
<evidence type="ECO:0000256" key="2">
    <source>
        <dbReference type="SAM" id="Phobius"/>
    </source>
</evidence>
<dbReference type="AlphaFoldDB" id="A0ABD3QZK5"/>
<feature type="compositionally biased region" description="Basic and acidic residues" evidence="1">
    <location>
        <begin position="149"/>
        <end position="161"/>
    </location>
</feature>
<keyword evidence="4" id="KW-1185">Reference proteome</keyword>
<keyword evidence="2" id="KW-0472">Membrane</keyword>
<feature type="compositionally biased region" description="Low complexity" evidence="1">
    <location>
        <begin position="135"/>
        <end position="144"/>
    </location>
</feature>
<feature type="compositionally biased region" description="Pro residues" evidence="1">
    <location>
        <begin position="369"/>
        <end position="381"/>
    </location>
</feature>
<evidence type="ECO:0000313" key="4">
    <source>
        <dbReference type="Proteomes" id="UP001516023"/>
    </source>
</evidence>
<dbReference type="Proteomes" id="UP001516023">
    <property type="component" value="Unassembled WGS sequence"/>
</dbReference>
<protein>
    <submittedName>
        <fullName evidence="3">Uncharacterized protein</fullName>
    </submittedName>
</protein>
<keyword evidence="2" id="KW-1133">Transmembrane helix</keyword>
<accession>A0ABD3QZK5</accession>
<feature type="compositionally biased region" description="Polar residues" evidence="1">
    <location>
        <begin position="1"/>
        <end position="16"/>
    </location>
</feature>
<feature type="region of interest" description="Disordered" evidence="1">
    <location>
        <begin position="338"/>
        <end position="381"/>
    </location>
</feature>
<gene>
    <name evidence="3" type="ORF">HJC23_005902</name>
</gene>
<feature type="transmembrane region" description="Helical" evidence="2">
    <location>
        <begin position="206"/>
        <end position="227"/>
    </location>
</feature>
<dbReference type="EMBL" id="JABMIG020000002">
    <property type="protein sequence ID" value="KAL3805658.1"/>
    <property type="molecule type" value="Genomic_DNA"/>
</dbReference>
<reference evidence="3 4" key="1">
    <citation type="journal article" date="2020" name="G3 (Bethesda)">
        <title>Improved Reference Genome for Cyclotella cryptica CCMP332, a Model for Cell Wall Morphogenesis, Salinity Adaptation, and Lipid Production in Diatoms (Bacillariophyta).</title>
        <authorList>
            <person name="Roberts W.R."/>
            <person name="Downey K.M."/>
            <person name="Ruck E.C."/>
            <person name="Traller J.C."/>
            <person name="Alverson A.J."/>
        </authorList>
    </citation>
    <scope>NUCLEOTIDE SEQUENCE [LARGE SCALE GENOMIC DNA]</scope>
    <source>
        <strain evidence="3 4">CCMP332</strain>
    </source>
</reference>
<proteinExistence type="predicted"/>
<feature type="region of interest" description="Disordered" evidence="1">
    <location>
        <begin position="407"/>
        <end position="433"/>
    </location>
</feature>
<evidence type="ECO:0000313" key="3">
    <source>
        <dbReference type="EMBL" id="KAL3805658.1"/>
    </source>
</evidence>
<evidence type="ECO:0000256" key="1">
    <source>
        <dbReference type="SAM" id="MobiDB-lite"/>
    </source>
</evidence>
<feature type="compositionally biased region" description="Pro residues" evidence="1">
    <location>
        <begin position="350"/>
        <end position="360"/>
    </location>
</feature>